<comment type="caution">
    <text evidence="1">The sequence shown here is derived from an EMBL/GenBank/DDBJ whole genome shotgun (WGS) entry which is preliminary data.</text>
</comment>
<gene>
    <name evidence="1" type="ORF">EHP00_445</name>
</gene>
<keyword evidence="2" id="KW-1185">Reference proteome</keyword>
<organism evidence="1 2">
    <name type="scientific">Ecytonucleospora hepatopenaei</name>
    <dbReference type="NCBI Taxonomy" id="646526"/>
    <lineage>
        <taxon>Eukaryota</taxon>
        <taxon>Fungi</taxon>
        <taxon>Fungi incertae sedis</taxon>
        <taxon>Microsporidia</taxon>
        <taxon>Enterocytozoonidae</taxon>
        <taxon>Ecytonucleospora</taxon>
    </lineage>
</organism>
<proteinExistence type="predicted"/>
<evidence type="ECO:0000313" key="2">
    <source>
        <dbReference type="Proteomes" id="UP000192758"/>
    </source>
</evidence>
<evidence type="ECO:0000313" key="1">
    <source>
        <dbReference type="EMBL" id="OQS55727.1"/>
    </source>
</evidence>
<dbReference type="EMBL" id="MNPJ01000003">
    <property type="protein sequence ID" value="OQS55727.1"/>
    <property type="molecule type" value="Genomic_DNA"/>
</dbReference>
<dbReference type="Proteomes" id="UP000192758">
    <property type="component" value="Unassembled WGS sequence"/>
</dbReference>
<name>A0A1W0E8Z2_9MICR</name>
<dbReference type="AlphaFoldDB" id="A0A1W0E8Z2"/>
<sequence length="62" mass="7442">MEEAKFIKIENGEKIDKSVILDETETEEEQIVYIRPKTKRCFLAMQLQKFCNWLFPVPKSYN</sequence>
<accession>A0A1W0E8Z2</accession>
<protein>
    <submittedName>
        <fullName evidence="1">Uncharacterized protein</fullName>
    </submittedName>
</protein>
<dbReference type="VEuPathDB" id="MicrosporidiaDB:EHP00_445"/>
<reference evidence="1 2" key="1">
    <citation type="journal article" date="2017" name="Environ. Microbiol.">
        <title>Decay of the glycolytic pathway and adaptation to intranuclear parasitism within Enterocytozoonidae microsporidia.</title>
        <authorList>
            <person name="Wiredu Boakye D."/>
            <person name="Jaroenlak P."/>
            <person name="Prachumwat A."/>
            <person name="Williams T.A."/>
            <person name="Bateman K.S."/>
            <person name="Itsathitphaisarn O."/>
            <person name="Sritunyalucksana K."/>
            <person name="Paszkiewicz K.H."/>
            <person name="Moore K.A."/>
            <person name="Stentiford G.D."/>
            <person name="Williams B.A."/>
        </authorList>
    </citation>
    <scope>NUCLEOTIDE SEQUENCE [LARGE SCALE GENOMIC DNA]</scope>
    <source>
        <strain evidence="1 2">TH1</strain>
    </source>
</reference>